<evidence type="ECO:0000313" key="3">
    <source>
        <dbReference type="Proteomes" id="UP000596660"/>
    </source>
</evidence>
<dbReference type="EnsemblPlants" id="AUR62001158-RA">
    <property type="protein sequence ID" value="AUR62001158-RA:cds"/>
    <property type="gene ID" value="AUR62001158"/>
</dbReference>
<organism evidence="2 3">
    <name type="scientific">Chenopodium quinoa</name>
    <name type="common">Quinoa</name>
    <dbReference type="NCBI Taxonomy" id="63459"/>
    <lineage>
        <taxon>Eukaryota</taxon>
        <taxon>Viridiplantae</taxon>
        <taxon>Streptophyta</taxon>
        <taxon>Embryophyta</taxon>
        <taxon>Tracheophyta</taxon>
        <taxon>Spermatophyta</taxon>
        <taxon>Magnoliopsida</taxon>
        <taxon>eudicotyledons</taxon>
        <taxon>Gunneridae</taxon>
        <taxon>Pentapetalae</taxon>
        <taxon>Caryophyllales</taxon>
        <taxon>Chenopodiaceae</taxon>
        <taxon>Chenopodioideae</taxon>
        <taxon>Atripliceae</taxon>
        <taxon>Chenopodium</taxon>
    </lineage>
</organism>
<sequence length="714" mass="80594">MVAYPDQLQKQYFEQRKRQQQETAFIENNVDGLDTFDHQKRNRSLDILSLHNVSKVTEECKPLYGTEKFSSITKKAACESFAEDVYSSFIGKSGGHDFPASYHTSMSSPMLKSGELTATACTLPTGTKPSIFDIIGDDGAVGISEGESAQETHVAFSIEGLGKVGTETPLQSPQRPGSKVNDELTTFTKAAKNIYSCKNINTVLDNLDMEVDVEKPSCHNRLFGDELYPIDSIEHELRTFKNGMQLDGRQCEINSFYDEDRHDIFWNDSSPCLDDYNKIDEICGVNWKNYDTSHATNNTFTWRNDLSDMKFERCYSQSPPRFQEKIPDRSDFLDGDCCFPASDEPRYSSFVCNYHPQGRFSPLKKLKDTRDCLTSFSGESCSSTAVGGESTADMPSARHVRRYGKELKDLDMPCKSNNFDEDIWNIMPTTMREGKECHSSRKQMRSGLSHLKSALFSRSPVNEREDNLLFEEEFPLPKMKTNPRSSFGSFEKSQHRSGDSVNLDGVEFHRSKCYLDRSAKDNPEKFSSEKAFHQPLRSRQSYGTSFISKADYGESSLGEQDFKVHVQSSNSSEVFGDIESAFPAPELSVQESVTEERRDRLQSQTPWHENLDPVSMGDRNMTPESRLPIQETTLKDYNGSQDTSNNDFSQEVIADADNVQSSPRTPTKESLGSVPVLCQQEVKAVDDDSLNGAKTKTKMIDPCFQLMTVERVQT</sequence>
<keyword evidence="3" id="KW-1185">Reference proteome</keyword>
<reference evidence="2" key="1">
    <citation type="journal article" date="2017" name="Nature">
        <title>The genome of Chenopodium quinoa.</title>
        <authorList>
            <person name="Jarvis D.E."/>
            <person name="Ho Y.S."/>
            <person name="Lightfoot D.J."/>
            <person name="Schmoeckel S.M."/>
            <person name="Li B."/>
            <person name="Borm T.J.A."/>
            <person name="Ohyanagi H."/>
            <person name="Mineta K."/>
            <person name="Michell C.T."/>
            <person name="Saber N."/>
            <person name="Kharbatia N.M."/>
            <person name="Rupper R.R."/>
            <person name="Sharp A.R."/>
            <person name="Dally N."/>
            <person name="Boughton B.A."/>
            <person name="Woo Y.H."/>
            <person name="Gao G."/>
            <person name="Schijlen E.G.W.M."/>
            <person name="Guo X."/>
            <person name="Momin A.A."/>
            <person name="Negrao S."/>
            <person name="Al-Babili S."/>
            <person name="Gehring C."/>
            <person name="Roessner U."/>
            <person name="Jung C."/>
            <person name="Murphy K."/>
            <person name="Arold S.T."/>
            <person name="Gojobori T."/>
            <person name="van der Linden C.G."/>
            <person name="van Loo E.N."/>
            <person name="Jellen E.N."/>
            <person name="Maughan P.J."/>
            <person name="Tester M."/>
        </authorList>
    </citation>
    <scope>NUCLEOTIDE SEQUENCE [LARGE SCALE GENOMIC DNA]</scope>
    <source>
        <strain evidence="2">cv. PI 614886</strain>
    </source>
</reference>
<evidence type="ECO:0000313" key="2">
    <source>
        <dbReference type="EnsemblPlants" id="AUR62001158-RA:cds"/>
    </source>
</evidence>
<dbReference type="Gramene" id="AUR62001158-RA">
    <property type="protein sequence ID" value="AUR62001158-RA:cds"/>
    <property type="gene ID" value="AUR62001158"/>
</dbReference>
<protein>
    <submittedName>
        <fullName evidence="2">Uncharacterized protein</fullName>
    </submittedName>
</protein>
<dbReference type="PANTHER" id="PTHR37722">
    <property type="entry name" value="OS01G0167700 PROTEIN"/>
    <property type="match status" value="1"/>
</dbReference>
<accession>A0A803KQ52</accession>
<reference evidence="2" key="2">
    <citation type="submission" date="2021-03" db="UniProtKB">
        <authorList>
            <consortium name="EnsemblPlants"/>
        </authorList>
    </citation>
    <scope>IDENTIFICATION</scope>
</reference>
<proteinExistence type="predicted"/>
<evidence type="ECO:0000256" key="1">
    <source>
        <dbReference type="SAM" id="MobiDB-lite"/>
    </source>
</evidence>
<name>A0A803KQ52_CHEQI</name>
<dbReference type="AlphaFoldDB" id="A0A803KQ52"/>
<feature type="region of interest" description="Disordered" evidence="1">
    <location>
        <begin position="481"/>
        <end position="502"/>
    </location>
</feature>
<dbReference type="OMA" id="QETHVAF"/>
<dbReference type="PANTHER" id="PTHR37722:SF2">
    <property type="entry name" value="OS01G0167700 PROTEIN"/>
    <property type="match status" value="1"/>
</dbReference>
<dbReference type="Proteomes" id="UP000596660">
    <property type="component" value="Unplaced"/>
</dbReference>
<feature type="region of interest" description="Disordered" evidence="1">
    <location>
        <begin position="585"/>
        <end position="623"/>
    </location>
</feature>